<feature type="compositionally biased region" description="Basic and acidic residues" evidence="8">
    <location>
        <begin position="335"/>
        <end position="351"/>
    </location>
</feature>
<keyword evidence="3 7" id="KW-0592">Phosphate transport</keyword>
<accession>A0AB34L3S8</accession>
<feature type="transmembrane region" description="Helical" evidence="7">
    <location>
        <begin position="184"/>
        <end position="204"/>
    </location>
</feature>
<protein>
    <recommendedName>
        <fullName evidence="7">Phosphate transporter</fullName>
    </recommendedName>
</protein>
<evidence type="ECO:0000313" key="10">
    <source>
        <dbReference type="EMBL" id="KAL1590435.1"/>
    </source>
</evidence>
<feature type="transmembrane region" description="Helical" evidence="7">
    <location>
        <begin position="546"/>
        <end position="569"/>
    </location>
</feature>
<feature type="compositionally biased region" description="Polar residues" evidence="8">
    <location>
        <begin position="321"/>
        <end position="331"/>
    </location>
</feature>
<dbReference type="AlphaFoldDB" id="A0AB34L3S8"/>
<keyword evidence="9" id="KW-0732">Signal</keyword>
<dbReference type="Pfam" id="PF01384">
    <property type="entry name" value="PHO4"/>
    <property type="match status" value="1"/>
</dbReference>
<evidence type="ECO:0000256" key="8">
    <source>
        <dbReference type="SAM" id="MobiDB-lite"/>
    </source>
</evidence>
<evidence type="ECO:0000256" key="6">
    <source>
        <dbReference type="ARBA" id="ARBA00023136"/>
    </source>
</evidence>
<dbReference type="EMBL" id="JAAQHG020000002">
    <property type="protein sequence ID" value="KAL1590435.1"/>
    <property type="molecule type" value="Genomic_DNA"/>
</dbReference>
<keyword evidence="11" id="KW-1185">Reference proteome</keyword>
<comment type="function">
    <text evidence="7">Sodium-phosphate symporter.</text>
</comment>
<feature type="transmembrane region" description="Helical" evidence="7">
    <location>
        <begin position="151"/>
        <end position="172"/>
    </location>
</feature>
<keyword evidence="2 7" id="KW-0813">Transport</keyword>
<evidence type="ECO:0000256" key="7">
    <source>
        <dbReference type="RuleBase" id="RU363058"/>
    </source>
</evidence>
<dbReference type="InterPro" id="IPR001204">
    <property type="entry name" value="Phos_transporter"/>
</dbReference>
<feature type="signal peptide" evidence="9">
    <location>
        <begin position="1"/>
        <end position="25"/>
    </location>
</feature>
<evidence type="ECO:0000256" key="1">
    <source>
        <dbReference type="ARBA" id="ARBA00004141"/>
    </source>
</evidence>
<dbReference type="Proteomes" id="UP000803884">
    <property type="component" value="Unassembled WGS sequence"/>
</dbReference>
<reference evidence="10 11" key="1">
    <citation type="journal article" date="2020" name="Microbiol. Resour. Announc.">
        <title>Draft Genome Sequence of a Cladosporium Species Isolated from the Mesophotic Ascidian Didemnum maculosum.</title>
        <authorList>
            <person name="Gioti A."/>
            <person name="Siaperas R."/>
            <person name="Nikolaivits E."/>
            <person name="Le Goff G."/>
            <person name="Ouazzani J."/>
            <person name="Kotoulas G."/>
            <person name="Topakas E."/>
        </authorList>
    </citation>
    <scope>NUCLEOTIDE SEQUENCE [LARGE SCALE GENOMIC DNA]</scope>
    <source>
        <strain evidence="10 11">TM138-S3</strain>
    </source>
</reference>
<name>A0AB34L3S8_9PEZI</name>
<dbReference type="RefSeq" id="XP_069233540.1">
    <property type="nucleotide sequence ID" value="XM_069369349.1"/>
</dbReference>
<evidence type="ECO:0000256" key="4">
    <source>
        <dbReference type="ARBA" id="ARBA00022692"/>
    </source>
</evidence>
<evidence type="ECO:0000256" key="9">
    <source>
        <dbReference type="SAM" id="SignalP"/>
    </source>
</evidence>
<keyword evidence="5 7" id="KW-1133">Transmembrane helix</keyword>
<sequence length="576" mass="61854">MAGTMHGLDWLFAIGTLFFLLSAWGIGANDVANSYATSVSAKSLTLVQAGCLAVVTEFVGAIALGQQVTSTIRSGVFKIEPFEGSPGVLILANVIAEIGSATWLTICTKLGFPVSTTQSIVGALVGVGIASEISVNWGWKSGSVSQIAASWGIAPCIAAGFAAIIMMSIKILVHWQKDPLKAGLRVITFYYGLTAGILTLFIVISGGHGIPTPEEMGTGKVVGIILGVFFGVWAFSATFFLPYYYRKLIREDNRLRIWHIPMGPLLWKENPTLYWPGNPEGAIVPDYYSPEDKGKETNKSTPADHKLYEDEKTGKDASAPVASTQPAGSTADSEEDHRRTDPDTASAHDRQKSLAAVDALPFLHPRRLWATARMLLTYGVKQDIIGHQSKGLEAVHARAPQFDNKVEYLWTTAQVCSAMIMSIAHGASDVSNAIGPFTTEYQTWQSGITSAKTDTPTWIKAVGGLTLGVGFWTYGYHMMRSLGNKLTKTSPTRGYSMELGAAITVLFASRLGLPVSTTQCITGAIVGVAMTNGDVRSLNWKQFGKIFLGWVLTVPAAGLISGLLMAMALNTPHWGR</sequence>
<dbReference type="GO" id="GO:0005315">
    <property type="term" value="F:phosphate transmembrane transporter activity"/>
    <property type="evidence" value="ECO:0007669"/>
    <property type="project" value="InterPro"/>
</dbReference>
<evidence type="ECO:0000256" key="5">
    <source>
        <dbReference type="ARBA" id="ARBA00022989"/>
    </source>
</evidence>
<keyword evidence="4 7" id="KW-0812">Transmembrane</keyword>
<proteinExistence type="inferred from homology"/>
<feature type="transmembrane region" description="Helical" evidence="7">
    <location>
        <begin position="44"/>
        <end position="64"/>
    </location>
</feature>
<dbReference type="PANTHER" id="PTHR11101:SF55">
    <property type="entry name" value="PHOSPHATE TRANSPORTER"/>
    <property type="match status" value="1"/>
</dbReference>
<dbReference type="GO" id="GO:0016020">
    <property type="term" value="C:membrane"/>
    <property type="evidence" value="ECO:0007669"/>
    <property type="project" value="UniProtKB-SubCell"/>
</dbReference>
<evidence type="ECO:0000313" key="11">
    <source>
        <dbReference type="Proteomes" id="UP000803884"/>
    </source>
</evidence>
<organism evidence="10 11">
    <name type="scientific">Cladosporium halotolerans</name>
    <dbReference type="NCBI Taxonomy" id="1052096"/>
    <lineage>
        <taxon>Eukaryota</taxon>
        <taxon>Fungi</taxon>
        <taxon>Dikarya</taxon>
        <taxon>Ascomycota</taxon>
        <taxon>Pezizomycotina</taxon>
        <taxon>Dothideomycetes</taxon>
        <taxon>Dothideomycetidae</taxon>
        <taxon>Cladosporiales</taxon>
        <taxon>Cladosporiaceae</taxon>
        <taxon>Cladosporium</taxon>
    </lineage>
</organism>
<feature type="chain" id="PRO_5044281711" description="Phosphate transporter" evidence="9">
    <location>
        <begin position="26"/>
        <end position="576"/>
    </location>
</feature>
<gene>
    <name evidence="10" type="ORF">WHR41_00743</name>
</gene>
<feature type="region of interest" description="Disordered" evidence="8">
    <location>
        <begin position="285"/>
        <end position="351"/>
    </location>
</feature>
<dbReference type="GeneID" id="96002187"/>
<dbReference type="PANTHER" id="PTHR11101">
    <property type="entry name" value="PHOSPHATE TRANSPORTER"/>
    <property type="match status" value="1"/>
</dbReference>
<comment type="caution">
    <text evidence="10">The sequence shown here is derived from an EMBL/GenBank/DDBJ whole genome shotgun (WGS) entry which is preliminary data.</text>
</comment>
<comment type="subcellular location">
    <subcellularLocation>
        <location evidence="1 7">Membrane</location>
        <topology evidence="1 7">Multi-pass membrane protein</topology>
    </subcellularLocation>
</comment>
<evidence type="ECO:0000256" key="3">
    <source>
        <dbReference type="ARBA" id="ARBA00022592"/>
    </source>
</evidence>
<feature type="compositionally biased region" description="Basic and acidic residues" evidence="8">
    <location>
        <begin position="290"/>
        <end position="315"/>
    </location>
</feature>
<dbReference type="GO" id="GO:0035435">
    <property type="term" value="P:phosphate ion transmembrane transport"/>
    <property type="evidence" value="ECO:0007669"/>
    <property type="project" value="TreeGrafter"/>
</dbReference>
<feature type="transmembrane region" description="Helical" evidence="7">
    <location>
        <begin position="224"/>
        <end position="245"/>
    </location>
</feature>
<comment type="similarity">
    <text evidence="7">Belongs to the inorganic phosphate transporter (PiT) (TC 2.A.20) family.</text>
</comment>
<evidence type="ECO:0000256" key="2">
    <source>
        <dbReference type="ARBA" id="ARBA00022448"/>
    </source>
</evidence>
<keyword evidence="6 7" id="KW-0472">Membrane</keyword>